<evidence type="ECO:0000256" key="1">
    <source>
        <dbReference type="ARBA" id="ARBA00022737"/>
    </source>
</evidence>
<dbReference type="PROSITE" id="PS50088">
    <property type="entry name" value="ANK_REPEAT"/>
    <property type="match status" value="6"/>
</dbReference>
<organism evidence="4">
    <name type="scientific">Chrysotila carterae</name>
    <name type="common">Marine alga</name>
    <name type="synonym">Syracosphaera carterae</name>
    <dbReference type="NCBI Taxonomy" id="13221"/>
    <lineage>
        <taxon>Eukaryota</taxon>
        <taxon>Haptista</taxon>
        <taxon>Haptophyta</taxon>
        <taxon>Prymnesiophyceae</taxon>
        <taxon>Isochrysidales</taxon>
        <taxon>Isochrysidaceae</taxon>
        <taxon>Chrysotila</taxon>
    </lineage>
</organism>
<evidence type="ECO:0000256" key="3">
    <source>
        <dbReference type="PROSITE-ProRule" id="PRU00023"/>
    </source>
</evidence>
<feature type="repeat" description="ANK" evidence="3">
    <location>
        <begin position="123"/>
        <end position="155"/>
    </location>
</feature>
<feature type="repeat" description="ANK" evidence="3">
    <location>
        <begin position="81"/>
        <end position="113"/>
    </location>
</feature>
<evidence type="ECO:0000313" key="4">
    <source>
        <dbReference type="EMBL" id="CAE0775258.1"/>
    </source>
</evidence>
<dbReference type="PANTHER" id="PTHR23206">
    <property type="entry name" value="MASK PROTEIN"/>
    <property type="match status" value="1"/>
</dbReference>
<keyword evidence="2 3" id="KW-0040">ANK repeat</keyword>
<keyword evidence="1" id="KW-0677">Repeat</keyword>
<dbReference type="Pfam" id="PF13637">
    <property type="entry name" value="Ank_4"/>
    <property type="match status" value="1"/>
</dbReference>
<dbReference type="AlphaFoldDB" id="A0A7S4BSA3"/>
<dbReference type="GO" id="GO:0045087">
    <property type="term" value="P:innate immune response"/>
    <property type="evidence" value="ECO:0007669"/>
    <property type="project" value="TreeGrafter"/>
</dbReference>
<dbReference type="SUPFAM" id="SSF48403">
    <property type="entry name" value="Ankyrin repeat"/>
    <property type="match status" value="1"/>
</dbReference>
<dbReference type="Pfam" id="PF12796">
    <property type="entry name" value="Ank_2"/>
    <property type="match status" value="2"/>
</dbReference>
<feature type="repeat" description="ANK" evidence="3">
    <location>
        <begin position="275"/>
        <end position="308"/>
    </location>
</feature>
<proteinExistence type="predicted"/>
<dbReference type="InterPro" id="IPR002110">
    <property type="entry name" value="Ankyrin_rpt"/>
</dbReference>
<accession>A0A7S4BSA3</accession>
<feature type="repeat" description="ANK" evidence="3">
    <location>
        <begin position="157"/>
        <end position="189"/>
    </location>
</feature>
<gene>
    <name evidence="4" type="ORF">PCAR00345_LOCUS27892</name>
</gene>
<feature type="repeat" description="ANK" evidence="3">
    <location>
        <begin position="48"/>
        <end position="80"/>
    </location>
</feature>
<feature type="repeat" description="ANK" evidence="3">
    <location>
        <begin position="242"/>
        <end position="274"/>
    </location>
</feature>
<reference evidence="4" key="1">
    <citation type="submission" date="2021-01" db="EMBL/GenBank/DDBJ databases">
        <authorList>
            <person name="Corre E."/>
            <person name="Pelletier E."/>
            <person name="Niang G."/>
            <person name="Scheremetjew M."/>
            <person name="Finn R."/>
            <person name="Kale V."/>
            <person name="Holt S."/>
            <person name="Cochrane G."/>
            <person name="Meng A."/>
            <person name="Brown T."/>
            <person name="Cohen L."/>
        </authorList>
    </citation>
    <scope>NUCLEOTIDE SEQUENCE</scope>
    <source>
        <strain evidence="4">CCMP645</strain>
    </source>
</reference>
<name>A0A7S4BSA3_CHRCT</name>
<dbReference type="PROSITE" id="PS50297">
    <property type="entry name" value="ANK_REP_REGION"/>
    <property type="match status" value="5"/>
</dbReference>
<dbReference type="EMBL" id="HBIZ01043594">
    <property type="protein sequence ID" value="CAE0775258.1"/>
    <property type="molecule type" value="Transcribed_RNA"/>
</dbReference>
<sequence length="353" mass="37847">MLLDAKAVVSKQLLSGTNALYLTCRDGKDVCARILLDNSAEVNAARADGETALITAASYGHEKVVRLLLEAHADMDLTTVDGDTAFMCACRNGRVPVVKLLLENDVNLDKIAHSNDDNDVSVDSNSALHCAAAGGHERVVSLLLVHEDDVDKIRSLDGKSPLMVAAGAGHVTVCSVLMQQGASVNYKRPPPHADTALMLAASAGMHDTVEVLLKTLELSEGRNAIEAEGSQTIVNLKETDMLGRTALHLAVEAGRIAVVRLLLRAGGVINTMTDAGLTPLHIAFERDDMEMVKCLMLSKHIDVNALDKHGKTARSLLKRQSTANIKKWKGVLNVVDERMGEAEESNGSDDKTY</sequence>
<protein>
    <submittedName>
        <fullName evidence="4">Uncharacterized protein</fullName>
    </submittedName>
</protein>
<dbReference type="GO" id="GO:0005737">
    <property type="term" value="C:cytoplasm"/>
    <property type="evidence" value="ECO:0007669"/>
    <property type="project" value="TreeGrafter"/>
</dbReference>
<dbReference type="Gene3D" id="1.25.40.20">
    <property type="entry name" value="Ankyrin repeat-containing domain"/>
    <property type="match status" value="3"/>
</dbReference>
<dbReference type="SMART" id="SM00248">
    <property type="entry name" value="ANK"/>
    <property type="match status" value="8"/>
</dbReference>
<dbReference type="InterPro" id="IPR051631">
    <property type="entry name" value="Ankyrin-KH/SAM_domain"/>
</dbReference>
<dbReference type="PANTHER" id="PTHR23206:SF8">
    <property type="entry name" value="ANKYRIN REPEAT AND KH DOMAIN-CONTAINING 1"/>
    <property type="match status" value="1"/>
</dbReference>
<evidence type="ECO:0000256" key="2">
    <source>
        <dbReference type="ARBA" id="ARBA00023043"/>
    </source>
</evidence>
<dbReference type="InterPro" id="IPR036770">
    <property type="entry name" value="Ankyrin_rpt-contain_sf"/>
</dbReference>